<sequence>MRFAAPWFLLLLVIIPPLVWWHLRGRVGRGPSLQFSAVSTLGRTEGYRVVAHRYGLFSLRVAALLLIIVALARPQFGSRFEEIVTEGIDIVLALDVSTSMKAEDFQPLNRLNVAKEVAKQFIEGRRNDRIGMVVFAAKSITQCPLTLDYGVLLSLLDGIDFGMIEDGTAIGMGLGTCLARLRESEAKSKIIILLTDGVNNRGQIDPLTAAQMARTLGVKIYAIGAGTRGTAPYPVDDGIFGKRYVQVPVELDEEMLTEVAAITGGRYFRATDAHRLEEIYEEISEMEKTRIESREYVEYSERFRWLAIPALVLILAEVVLSNTILRKIP</sequence>
<keyword evidence="3 5" id="KW-1133">Transmembrane helix</keyword>
<dbReference type="Pfam" id="PF07584">
    <property type="entry name" value="BatA"/>
    <property type="match status" value="1"/>
</dbReference>
<evidence type="ECO:0000313" key="7">
    <source>
        <dbReference type="EMBL" id="KPJ53667.1"/>
    </source>
</evidence>
<evidence type="ECO:0000259" key="6">
    <source>
        <dbReference type="PROSITE" id="PS50234"/>
    </source>
</evidence>
<dbReference type="InterPro" id="IPR050768">
    <property type="entry name" value="UPF0353/GerABKA_families"/>
</dbReference>
<dbReference type="NCBIfam" id="TIGR02226">
    <property type="entry name" value="two_anch"/>
    <property type="match status" value="1"/>
</dbReference>
<evidence type="ECO:0000256" key="3">
    <source>
        <dbReference type="ARBA" id="ARBA00022989"/>
    </source>
</evidence>
<evidence type="ECO:0000256" key="1">
    <source>
        <dbReference type="ARBA" id="ARBA00022475"/>
    </source>
</evidence>
<dbReference type="PANTHER" id="PTHR22550">
    <property type="entry name" value="SPORE GERMINATION PROTEIN"/>
    <property type="match status" value="1"/>
</dbReference>
<dbReference type="AlphaFoldDB" id="A0A0S7WUG0"/>
<evidence type="ECO:0000256" key="4">
    <source>
        <dbReference type="ARBA" id="ARBA00023136"/>
    </source>
</evidence>
<dbReference type="PATRIC" id="fig|1703770.3.peg.1615"/>
<keyword evidence="2 5" id="KW-0812">Transmembrane</keyword>
<organism evidence="7 8">
    <name type="scientific">candidate division TA06 bacterium DG_24</name>
    <dbReference type="NCBI Taxonomy" id="1703770"/>
    <lineage>
        <taxon>Bacteria</taxon>
        <taxon>Bacteria division TA06</taxon>
    </lineage>
</organism>
<dbReference type="PANTHER" id="PTHR22550:SF5">
    <property type="entry name" value="LEUCINE ZIPPER PROTEIN 4"/>
    <property type="match status" value="1"/>
</dbReference>
<dbReference type="STRING" id="1703770.AMJ39_03975"/>
<dbReference type="Proteomes" id="UP000052008">
    <property type="component" value="Unassembled WGS sequence"/>
</dbReference>
<dbReference type="EMBL" id="LIZS01000015">
    <property type="protein sequence ID" value="KPJ53667.1"/>
    <property type="molecule type" value="Genomic_DNA"/>
</dbReference>
<dbReference type="Pfam" id="PF00092">
    <property type="entry name" value="VWA"/>
    <property type="match status" value="1"/>
</dbReference>
<feature type="domain" description="VWFA" evidence="6">
    <location>
        <begin position="89"/>
        <end position="283"/>
    </location>
</feature>
<proteinExistence type="predicted"/>
<reference evidence="7 8" key="1">
    <citation type="journal article" date="2015" name="Microbiome">
        <title>Genomic resolution of linkages in carbon, nitrogen, and sulfur cycling among widespread estuary sediment bacteria.</title>
        <authorList>
            <person name="Baker B.J."/>
            <person name="Lazar C.S."/>
            <person name="Teske A.P."/>
            <person name="Dick G.J."/>
        </authorList>
    </citation>
    <scope>NUCLEOTIDE SEQUENCE [LARGE SCALE GENOMIC DNA]</scope>
    <source>
        <strain evidence="7">DG_24</strain>
    </source>
</reference>
<keyword evidence="4 5" id="KW-0472">Membrane</keyword>
<dbReference type="PROSITE" id="PS50234">
    <property type="entry name" value="VWFA"/>
    <property type="match status" value="1"/>
</dbReference>
<evidence type="ECO:0000256" key="5">
    <source>
        <dbReference type="SAM" id="Phobius"/>
    </source>
</evidence>
<evidence type="ECO:0000256" key="2">
    <source>
        <dbReference type="ARBA" id="ARBA00022692"/>
    </source>
</evidence>
<dbReference type="InterPro" id="IPR002035">
    <property type="entry name" value="VWF_A"/>
</dbReference>
<comment type="caution">
    <text evidence="7">The sequence shown here is derived from an EMBL/GenBank/DDBJ whole genome shotgun (WGS) entry which is preliminary data.</text>
</comment>
<dbReference type="Gene3D" id="3.40.50.410">
    <property type="entry name" value="von Willebrand factor, type A domain"/>
    <property type="match status" value="1"/>
</dbReference>
<protein>
    <submittedName>
        <fullName evidence="7">Aerotolerance regulator BatA</fullName>
    </submittedName>
</protein>
<dbReference type="InterPro" id="IPR033881">
    <property type="entry name" value="vWA_BatA_type"/>
</dbReference>
<dbReference type="CDD" id="cd01467">
    <property type="entry name" value="vWA_BatA_type"/>
    <property type="match status" value="1"/>
</dbReference>
<name>A0A0S7WUG0_UNCT6</name>
<feature type="transmembrane region" description="Helical" evidence="5">
    <location>
        <begin position="54"/>
        <end position="72"/>
    </location>
</feature>
<dbReference type="InterPro" id="IPR011933">
    <property type="entry name" value="Double_TM_dom"/>
</dbReference>
<gene>
    <name evidence="7" type="ORF">AMJ39_03975</name>
</gene>
<dbReference type="InterPro" id="IPR024163">
    <property type="entry name" value="Aerotolerance_reg_N"/>
</dbReference>
<keyword evidence="1" id="KW-1003">Cell membrane</keyword>
<feature type="transmembrane region" description="Helical" evidence="5">
    <location>
        <begin position="7"/>
        <end position="23"/>
    </location>
</feature>
<accession>A0A0S7WUG0</accession>
<dbReference type="InterPro" id="IPR036465">
    <property type="entry name" value="vWFA_dom_sf"/>
</dbReference>
<evidence type="ECO:0000313" key="8">
    <source>
        <dbReference type="Proteomes" id="UP000052008"/>
    </source>
</evidence>
<dbReference type="SUPFAM" id="SSF53300">
    <property type="entry name" value="vWA-like"/>
    <property type="match status" value="1"/>
</dbReference>
<dbReference type="SMART" id="SM00327">
    <property type="entry name" value="VWA"/>
    <property type="match status" value="1"/>
</dbReference>